<dbReference type="RefSeq" id="WP_173079258.1">
    <property type="nucleotide sequence ID" value="NZ_BAABJB010000013.1"/>
</dbReference>
<dbReference type="EMBL" id="BLPG01000001">
    <property type="protein sequence ID" value="GFJ92362.1"/>
    <property type="molecule type" value="Genomic_DNA"/>
</dbReference>
<protein>
    <recommendedName>
        <fullName evidence="1">Putative restriction endonuclease domain-containing protein</fullName>
    </recommendedName>
</protein>
<feature type="domain" description="Putative restriction endonuclease" evidence="1">
    <location>
        <begin position="24"/>
        <end position="173"/>
    </location>
</feature>
<keyword evidence="3" id="KW-1185">Reference proteome</keyword>
<dbReference type="AlphaFoldDB" id="A0A6V8L519"/>
<sequence>MTTVHPGPAARVELPNRELTLDDVAELAARDSGHRYELDNGNLLVMAPADVDHQQVMMRLAIWFITNGCDSDLVLATPGLRISERTSGRCPDLLITRRRPDGRTVWVDPADVALVVEIVSRGSEKLDRMIKPDEYARAGIVYYWRVERGGNDTTVHQYQLGRDERGEPAYVSHQAVLLTELLAGQPPTLA</sequence>
<gene>
    <name evidence="2" type="ORF">Prum_060040</name>
</gene>
<evidence type="ECO:0000313" key="2">
    <source>
        <dbReference type="EMBL" id="GFJ92362.1"/>
    </source>
</evidence>
<dbReference type="CDD" id="cd06260">
    <property type="entry name" value="DUF820-like"/>
    <property type="match status" value="1"/>
</dbReference>
<dbReference type="Proteomes" id="UP000482960">
    <property type="component" value="Unassembled WGS sequence"/>
</dbReference>
<dbReference type="PANTHER" id="PTHR35400:SF3">
    <property type="entry name" value="SLL1072 PROTEIN"/>
    <property type="match status" value="1"/>
</dbReference>
<reference evidence="2 3" key="2">
    <citation type="submission" date="2020-03" db="EMBL/GenBank/DDBJ databases">
        <authorList>
            <person name="Ichikawa N."/>
            <person name="Kimura A."/>
            <person name="Kitahashi Y."/>
            <person name="Uohara A."/>
        </authorList>
    </citation>
    <scope>NUCLEOTIDE SEQUENCE [LARGE SCALE GENOMIC DNA]</scope>
    <source>
        <strain evidence="2 3">NBRC 108638</strain>
    </source>
</reference>
<dbReference type="Pfam" id="PF05685">
    <property type="entry name" value="Uma2"/>
    <property type="match status" value="1"/>
</dbReference>
<organism evidence="2 3">
    <name type="scientific">Phytohabitans rumicis</name>
    <dbReference type="NCBI Taxonomy" id="1076125"/>
    <lineage>
        <taxon>Bacteria</taxon>
        <taxon>Bacillati</taxon>
        <taxon>Actinomycetota</taxon>
        <taxon>Actinomycetes</taxon>
        <taxon>Micromonosporales</taxon>
        <taxon>Micromonosporaceae</taxon>
    </lineage>
</organism>
<dbReference type="InterPro" id="IPR008538">
    <property type="entry name" value="Uma2"/>
</dbReference>
<proteinExistence type="predicted"/>
<name>A0A6V8L519_9ACTN</name>
<dbReference type="Gene3D" id="3.90.1570.10">
    <property type="entry name" value="tt1808, chain A"/>
    <property type="match status" value="1"/>
</dbReference>
<evidence type="ECO:0000259" key="1">
    <source>
        <dbReference type="Pfam" id="PF05685"/>
    </source>
</evidence>
<dbReference type="InterPro" id="IPR011335">
    <property type="entry name" value="Restrct_endonuc-II-like"/>
</dbReference>
<reference evidence="2 3" key="1">
    <citation type="submission" date="2020-03" db="EMBL/GenBank/DDBJ databases">
        <title>Whole genome shotgun sequence of Phytohabitans rumicis NBRC 108638.</title>
        <authorList>
            <person name="Komaki H."/>
            <person name="Tamura T."/>
        </authorList>
    </citation>
    <scope>NUCLEOTIDE SEQUENCE [LARGE SCALE GENOMIC DNA]</scope>
    <source>
        <strain evidence="2 3">NBRC 108638</strain>
    </source>
</reference>
<comment type="caution">
    <text evidence="2">The sequence shown here is derived from an EMBL/GenBank/DDBJ whole genome shotgun (WGS) entry which is preliminary data.</text>
</comment>
<dbReference type="PANTHER" id="PTHR35400">
    <property type="entry name" value="SLR1083 PROTEIN"/>
    <property type="match status" value="1"/>
</dbReference>
<dbReference type="InterPro" id="IPR012296">
    <property type="entry name" value="Nuclease_put_TT1808"/>
</dbReference>
<evidence type="ECO:0000313" key="3">
    <source>
        <dbReference type="Proteomes" id="UP000482960"/>
    </source>
</evidence>
<accession>A0A6V8L519</accession>
<dbReference type="SUPFAM" id="SSF52980">
    <property type="entry name" value="Restriction endonuclease-like"/>
    <property type="match status" value="1"/>
</dbReference>